<dbReference type="Pfam" id="PF12326">
    <property type="entry name" value="EOS1"/>
    <property type="match status" value="1"/>
</dbReference>
<reference evidence="3 4" key="1">
    <citation type="submission" date="2019-04" db="EMBL/GenBank/DDBJ databases">
        <title>High contiguity whole genome sequence and gene annotation resource for two Venturia nashicola isolates.</title>
        <authorList>
            <person name="Prokchorchik M."/>
            <person name="Won K."/>
            <person name="Lee Y."/>
            <person name="Choi E.D."/>
            <person name="Segonzac C."/>
            <person name="Sohn K.H."/>
        </authorList>
    </citation>
    <scope>NUCLEOTIDE SEQUENCE [LARGE SCALE GENOMIC DNA]</scope>
    <source>
        <strain evidence="3 4">PRI2</strain>
    </source>
</reference>
<dbReference type="EMBL" id="SNSC02000016">
    <property type="protein sequence ID" value="TID17550.1"/>
    <property type="molecule type" value="Genomic_DNA"/>
</dbReference>
<dbReference type="GO" id="GO:0034599">
    <property type="term" value="P:cellular response to oxidative stress"/>
    <property type="evidence" value="ECO:0007669"/>
    <property type="project" value="InterPro"/>
</dbReference>
<dbReference type="GO" id="GO:0006487">
    <property type="term" value="P:protein N-linked glycosylation"/>
    <property type="evidence" value="ECO:0007669"/>
    <property type="project" value="TreeGrafter"/>
</dbReference>
<dbReference type="InterPro" id="IPR021100">
    <property type="entry name" value="N-glycosylation_EOS1"/>
</dbReference>
<evidence type="ECO:0000256" key="2">
    <source>
        <dbReference type="SAM" id="Phobius"/>
    </source>
</evidence>
<dbReference type="AlphaFoldDB" id="A0A4Z1P1F7"/>
<feature type="transmembrane region" description="Helical" evidence="2">
    <location>
        <begin position="276"/>
        <end position="299"/>
    </location>
</feature>
<feature type="transmembrane region" description="Helical" evidence="2">
    <location>
        <begin position="206"/>
        <end position="227"/>
    </location>
</feature>
<accession>A0A4Z1P1F7</accession>
<protein>
    <submittedName>
        <fullName evidence="3">N-glycosylation protein EOS1</fullName>
    </submittedName>
</protein>
<name>A0A4Z1P1F7_9PEZI</name>
<keyword evidence="2" id="KW-0472">Membrane</keyword>
<feature type="transmembrane region" description="Helical" evidence="2">
    <location>
        <begin position="247"/>
        <end position="264"/>
    </location>
</feature>
<dbReference type="GO" id="GO:0005789">
    <property type="term" value="C:endoplasmic reticulum membrane"/>
    <property type="evidence" value="ECO:0007669"/>
    <property type="project" value="InterPro"/>
</dbReference>
<dbReference type="PANTHER" id="PTHR28147:SF1">
    <property type="entry name" value="N-GLYCOSYLATION PROTEIN EOS1"/>
    <property type="match status" value="1"/>
</dbReference>
<feature type="transmembrane region" description="Helical" evidence="2">
    <location>
        <begin position="174"/>
        <end position="194"/>
    </location>
</feature>
<comment type="caution">
    <text evidence="3">The sequence shown here is derived from an EMBL/GenBank/DDBJ whole genome shotgun (WGS) entry which is preliminary data.</text>
</comment>
<evidence type="ECO:0000313" key="3">
    <source>
        <dbReference type="EMBL" id="TID17550.1"/>
    </source>
</evidence>
<dbReference type="PANTHER" id="PTHR28147">
    <property type="entry name" value="N-GLYCOSYLATION PROTEIN EOS1"/>
    <property type="match status" value="1"/>
</dbReference>
<proteinExistence type="predicted"/>
<evidence type="ECO:0000256" key="1">
    <source>
        <dbReference type="SAM" id="MobiDB-lite"/>
    </source>
</evidence>
<keyword evidence="2" id="KW-1133">Transmembrane helix</keyword>
<gene>
    <name evidence="3" type="ORF">E6O75_ATG08296</name>
</gene>
<keyword evidence="4" id="KW-1185">Reference proteome</keyword>
<evidence type="ECO:0000313" key="4">
    <source>
        <dbReference type="Proteomes" id="UP000298493"/>
    </source>
</evidence>
<feature type="region of interest" description="Disordered" evidence="1">
    <location>
        <begin position="66"/>
        <end position="88"/>
    </location>
</feature>
<sequence>MQLPQPHPYPIVPHLDQEARQYAVPNSSLANSIRLSADDFADNHVDHATSLSLEYQESAPIPFPIPDSDPPAYSATSPPAHSPNPSVYEPTALGLDDPALWSNAEPPPTATGSFHPRAAVILGLNVHWHKWLYFCRLLSVFPELRFGIPILWTLLWCILGDEEVRTSFEAKGNLLVVFMEVFLAAVWCAVSGYLSFFSMDCLMMRWLLIYSPIASIVRLITASFIYYVGTNFILQYSGSNLDPTLPLPAWILIAAIVAIVYMSMHNRTTIKRQGDNSMYVLGAASYFTMCVLLAALYIGQQPSNSCLGR</sequence>
<dbReference type="Proteomes" id="UP000298493">
    <property type="component" value="Unassembled WGS sequence"/>
</dbReference>
<keyword evidence="2" id="KW-0812">Transmembrane</keyword>
<organism evidence="3 4">
    <name type="scientific">Venturia nashicola</name>
    <dbReference type="NCBI Taxonomy" id="86259"/>
    <lineage>
        <taxon>Eukaryota</taxon>
        <taxon>Fungi</taxon>
        <taxon>Dikarya</taxon>
        <taxon>Ascomycota</taxon>
        <taxon>Pezizomycotina</taxon>
        <taxon>Dothideomycetes</taxon>
        <taxon>Pleosporomycetidae</taxon>
        <taxon>Venturiales</taxon>
        <taxon>Venturiaceae</taxon>
        <taxon>Venturia</taxon>
    </lineage>
</organism>
<feature type="compositionally biased region" description="Polar residues" evidence="1">
    <location>
        <begin position="74"/>
        <end position="85"/>
    </location>
</feature>